<comment type="caution">
    <text evidence="2">The sequence shown here is derived from an EMBL/GenBank/DDBJ whole genome shotgun (WGS) entry which is preliminary data.</text>
</comment>
<organism evidence="2 3">
    <name type="scientific">Brevibacterium rongguiense</name>
    <dbReference type="NCBI Taxonomy" id="2695267"/>
    <lineage>
        <taxon>Bacteria</taxon>
        <taxon>Bacillati</taxon>
        <taxon>Actinomycetota</taxon>
        <taxon>Actinomycetes</taxon>
        <taxon>Micrococcales</taxon>
        <taxon>Brevibacteriaceae</taxon>
        <taxon>Brevibacterium</taxon>
    </lineage>
</organism>
<dbReference type="Proteomes" id="UP000469215">
    <property type="component" value="Unassembled WGS sequence"/>
</dbReference>
<keyword evidence="3" id="KW-1185">Reference proteome</keyword>
<dbReference type="Pfam" id="PF26312">
    <property type="entry name" value="DUF8083"/>
    <property type="match status" value="1"/>
</dbReference>
<sequence length="271" mass="30413">MPYERRYLIELRIFEPLVVHPDLEDYPVSDNRTMILRLAGEDADARLISLPPDPVADSYRGTPIMMTGADAGDGIDRVCPLQDDIRSWHALEALSESSSKAELDAMVPKSARRRAAAHRVEWLQGEPDTRVFTRTSAWDVSPVWWLAIDPEEDQVIADETEHGHRVRIRVPILTAASRVEWAVSVLKEKSRLSAVVESAEQFSDWLDSFDMNSIVELDLGGMSEIIYPETGADLVSDWVDALDADDRESAIAAFNAYTRQWEALGLYARGS</sequence>
<feature type="domain" description="DUF8083" evidence="1">
    <location>
        <begin position="7"/>
        <end position="264"/>
    </location>
</feature>
<dbReference type="InterPro" id="IPR058396">
    <property type="entry name" value="DUF8083"/>
</dbReference>
<evidence type="ECO:0000313" key="2">
    <source>
        <dbReference type="EMBL" id="MYM18836.1"/>
    </source>
</evidence>
<evidence type="ECO:0000313" key="3">
    <source>
        <dbReference type="Proteomes" id="UP000469215"/>
    </source>
</evidence>
<proteinExistence type="predicted"/>
<accession>A0A6N9H4Y1</accession>
<dbReference type="EMBL" id="WWEQ01000005">
    <property type="protein sequence ID" value="MYM18836.1"/>
    <property type="molecule type" value="Genomic_DNA"/>
</dbReference>
<dbReference type="AlphaFoldDB" id="A0A6N9H4Y1"/>
<dbReference type="RefSeq" id="WP_160952273.1">
    <property type="nucleotide sequence ID" value="NZ_WWEQ01000005.1"/>
</dbReference>
<name>A0A6N9H4Y1_9MICO</name>
<reference evidence="2 3" key="1">
    <citation type="submission" date="2020-01" db="EMBL/GenBank/DDBJ databases">
        <authorList>
            <person name="Deng T."/>
        </authorList>
    </citation>
    <scope>NUCLEOTIDE SEQUENCE [LARGE SCALE GENOMIC DNA]</scope>
    <source>
        <strain evidence="2 3">5221</strain>
    </source>
</reference>
<gene>
    <name evidence="2" type="ORF">GSY69_02275</name>
</gene>
<protein>
    <recommendedName>
        <fullName evidence="1">DUF8083 domain-containing protein</fullName>
    </recommendedName>
</protein>
<evidence type="ECO:0000259" key="1">
    <source>
        <dbReference type="Pfam" id="PF26312"/>
    </source>
</evidence>